<dbReference type="STRING" id="284592.Q6BSM2"/>
<dbReference type="EMBL" id="CR382136">
    <property type="protein sequence ID" value="CAG86942.1"/>
    <property type="molecule type" value="Genomic_DNA"/>
</dbReference>
<evidence type="ECO:0000256" key="1">
    <source>
        <dbReference type="ARBA" id="ARBA00004496"/>
    </source>
</evidence>
<reference evidence="9 10" key="1">
    <citation type="journal article" date="2004" name="Nature">
        <title>Genome evolution in yeasts.</title>
        <authorList>
            <consortium name="Genolevures"/>
            <person name="Dujon B."/>
            <person name="Sherman D."/>
            <person name="Fischer G."/>
            <person name="Durrens P."/>
            <person name="Casaregola S."/>
            <person name="Lafontaine I."/>
            <person name="de Montigny J."/>
            <person name="Marck C."/>
            <person name="Neuveglise C."/>
            <person name="Talla E."/>
            <person name="Goffard N."/>
            <person name="Frangeul L."/>
            <person name="Aigle M."/>
            <person name="Anthouard V."/>
            <person name="Babour A."/>
            <person name="Barbe V."/>
            <person name="Barnay S."/>
            <person name="Blanchin S."/>
            <person name="Beckerich J.M."/>
            <person name="Beyne E."/>
            <person name="Bleykasten C."/>
            <person name="Boisrame A."/>
            <person name="Boyer J."/>
            <person name="Cattolico L."/>
            <person name="Confanioleri F."/>
            <person name="de Daruvar A."/>
            <person name="Despons L."/>
            <person name="Fabre E."/>
            <person name="Fairhead C."/>
            <person name="Ferry-Dumazet H."/>
            <person name="Groppi A."/>
            <person name="Hantraye F."/>
            <person name="Hennequin C."/>
            <person name="Jauniaux N."/>
            <person name="Joyet P."/>
            <person name="Kachouri R."/>
            <person name="Kerrest A."/>
            <person name="Koszul R."/>
            <person name="Lemaire M."/>
            <person name="Lesur I."/>
            <person name="Ma L."/>
            <person name="Muller H."/>
            <person name="Nicaud J.M."/>
            <person name="Nikolski M."/>
            <person name="Oztas S."/>
            <person name="Ozier-Kalogeropoulos O."/>
            <person name="Pellenz S."/>
            <person name="Potier S."/>
            <person name="Richard G.F."/>
            <person name="Straub M.L."/>
            <person name="Suleau A."/>
            <person name="Swennene D."/>
            <person name="Tekaia F."/>
            <person name="Wesolowski-Louvel M."/>
            <person name="Westhof E."/>
            <person name="Wirth B."/>
            <person name="Zeniou-Meyer M."/>
            <person name="Zivanovic I."/>
            <person name="Bolotin-Fukuhara M."/>
            <person name="Thierry A."/>
            <person name="Bouchier C."/>
            <person name="Caudron B."/>
            <person name="Scarpelli C."/>
            <person name="Gaillardin C."/>
            <person name="Weissenbach J."/>
            <person name="Wincker P."/>
            <person name="Souciet J.L."/>
        </authorList>
    </citation>
    <scope>NUCLEOTIDE SEQUENCE [LARGE SCALE GENOMIC DNA]</scope>
    <source>
        <strain evidence="10">ATCC 36239 / CBS 767 / BCRC 21394 / JCM 1990 / NBRC 0083 / IGC 2968</strain>
    </source>
</reference>
<dbReference type="KEGG" id="dha:DEHA2D07766g"/>
<dbReference type="GO" id="GO:0019781">
    <property type="term" value="F:NEDD8 activating enzyme activity"/>
    <property type="evidence" value="ECO:0007669"/>
    <property type="project" value="UniProtKB-UniRule"/>
</dbReference>
<accession>Q6BSM2</accession>
<dbReference type="VEuPathDB" id="FungiDB:DEHA2D07766g"/>
<comment type="function">
    <text evidence="7">Regulatory subunit of the dimeric UBA3-ULA1 E1 enzyme.</text>
</comment>
<dbReference type="PIRSF" id="PIRSF039099">
    <property type="entry name" value="APP-BP1"/>
    <property type="match status" value="1"/>
</dbReference>
<keyword evidence="5" id="KW-0963">Cytoplasm</keyword>
<dbReference type="Gene3D" id="3.40.50.720">
    <property type="entry name" value="NAD(P)-binding Rossmann-like Domain"/>
    <property type="match status" value="1"/>
</dbReference>
<dbReference type="Proteomes" id="UP000000599">
    <property type="component" value="Chromosome D"/>
</dbReference>
<name>Q6BSM2_DEBHA</name>
<feature type="domain" description="THIF-type NAD/FAD binding fold" evidence="8">
    <location>
        <begin position="9"/>
        <end position="513"/>
    </location>
</feature>
<dbReference type="OMA" id="KLITHQY"/>
<dbReference type="FunFam" id="3.40.50.720:FF:000475">
    <property type="entry name" value="NEDD8-activating enzyme E1 regulatory subunit"/>
    <property type="match status" value="1"/>
</dbReference>
<proteinExistence type="inferred from homology"/>
<dbReference type="InterPro" id="IPR045886">
    <property type="entry name" value="ThiF/MoeB/HesA"/>
</dbReference>
<dbReference type="GO" id="GO:0005737">
    <property type="term" value="C:cytoplasm"/>
    <property type="evidence" value="ECO:0007669"/>
    <property type="project" value="UniProtKB-SubCell"/>
</dbReference>
<dbReference type="GO" id="GO:0045116">
    <property type="term" value="P:protein neddylation"/>
    <property type="evidence" value="ECO:0007669"/>
    <property type="project" value="UniProtKB-UniRule"/>
</dbReference>
<comment type="subcellular location">
    <subcellularLocation>
        <location evidence="1">Cytoplasm</location>
    </subcellularLocation>
</comment>
<dbReference type="HOGENOM" id="CLU_019618_2_1_1"/>
<dbReference type="InterPro" id="IPR000594">
    <property type="entry name" value="ThiF_NAD_FAD-bd"/>
</dbReference>
<dbReference type="RefSeq" id="XP_458798.1">
    <property type="nucleotide sequence ID" value="XM_458798.1"/>
</dbReference>
<dbReference type="GeneID" id="2901450"/>
<evidence type="ECO:0000256" key="5">
    <source>
        <dbReference type="ARBA" id="ARBA00022490"/>
    </source>
</evidence>
<dbReference type="Gene3D" id="3.40.50.12550">
    <property type="entry name" value="Ubiquitin-activating enzyme E1, inactive adenylation domain, subdomain 2"/>
    <property type="match status" value="1"/>
</dbReference>
<keyword evidence="6 7" id="KW-0833">Ubl conjugation pathway</keyword>
<evidence type="ECO:0000256" key="7">
    <source>
        <dbReference type="PIRNR" id="PIRNR039099"/>
    </source>
</evidence>
<evidence type="ECO:0000256" key="3">
    <source>
        <dbReference type="ARBA" id="ARBA00006868"/>
    </source>
</evidence>
<dbReference type="eggNOG" id="KOG2016">
    <property type="taxonomic scope" value="Eukaryota"/>
</dbReference>
<evidence type="ECO:0000256" key="4">
    <source>
        <dbReference type="ARBA" id="ARBA00015407"/>
    </source>
</evidence>
<dbReference type="PANTHER" id="PTHR10953">
    <property type="entry name" value="UBIQUITIN-ACTIVATING ENZYME E1"/>
    <property type="match status" value="1"/>
</dbReference>
<dbReference type="SUPFAM" id="SSF69572">
    <property type="entry name" value="Activating enzymes of the ubiquitin-like proteins"/>
    <property type="match status" value="1"/>
</dbReference>
<protein>
    <recommendedName>
        <fullName evidence="4 7">NEDD8-activating enzyme E1 regulatory subunit</fullName>
    </recommendedName>
</protein>
<evidence type="ECO:0000256" key="6">
    <source>
        <dbReference type="ARBA" id="ARBA00022786"/>
    </source>
</evidence>
<evidence type="ECO:0000256" key="2">
    <source>
        <dbReference type="ARBA" id="ARBA00005032"/>
    </source>
</evidence>
<evidence type="ECO:0000313" key="10">
    <source>
        <dbReference type="Proteomes" id="UP000000599"/>
    </source>
</evidence>
<keyword evidence="10" id="KW-1185">Reference proteome</keyword>
<dbReference type="InterPro" id="IPR035985">
    <property type="entry name" value="Ubiquitin-activating_enz"/>
</dbReference>
<dbReference type="FunCoup" id="Q6BSM2">
    <property type="interactions" value="27"/>
</dbReference>
<dbReference type="Pfam" id="PF00899">
    <property type="entry name" value="ThiF"/>
    <property type="match status" value="1"/>
</dbReference>
<sequence length="519" mass="59431">MTIDKQSRYDRQLRLWGNSGQSNLESSHICLINATSTGSELLKNLVLPGIGEFTIIDNTEVTESSLSGNFFLAHQDLGDNTATAMVRELKELNSEVIGNAIENSLTNVLKNESVQFWDSFNIVIISNFVPEEDLNRLKDILWEKNIPLFLVNTMGFYGSLQLILRETTVIETHDPAKFFDLRIDHPWPELQEYVDSIKLDELDDTEHAHVPYIVIFIKALQSWKASHNDIPPKNYQEKNQFRKHVEAMSRNINYEGNFTEALKAIHRALQTTQIPQAILELFEDDNIKDENVNLTTSIFWIYVKALKNFVEKTNKLPLPYAVPDMASDTVSYITLQSIYRNKAINDQKLFTEEVIEILNSIGRTSDDINHDSILSFCKNTQFLYVTKGSKKLFNQKMRSAVLSETDEESSDILNVHFAILAFNSYIHLFHIRPGIQDLDQFIDVFKRRYADPSSEVPDALITTFKEVLSHPSPDYHNISSLLGGIASQEILKITTSQYTPLDNLYVFDGIHSISEKWKI</sequence>
<dbReference type="OrthoDB" id="1708823at2759"/>
<comment type="similarity">
    <text evidence="3 7">Belongs to the ubiquitin-activating E1 family. ULA1 subfamily.</text>
</comment>
<gene>
    <name evidence="9" type="ordered locus">DEHA2D07766g</name>
</gene>
<organism evidence="9 10">
    <name type="scientific">Debaryomyces hansenii (strain ATCC 36239 / CBS 767 / BCRC 21394 / JCM 1990 / NBRC 0083 / IGC 2968)</name>
    <name type="common">Yeast</name>
    <name type="synonym">Torulaspora hansenii</name>
    <dbReference type="NCBI Taxonomy" id="284592"/>
    <lineage>
        <taxon>Eukaryota</taxon>
        <taxon>Fungi</taxon>
        <taxon>Dikarya</taxon>
        <taxon>Ascomycota</taxon>
        <taxon>Saccharomycotina</taxon>
        <taxon>Pichiomycetes</taxon>
        <taxon>Debaryomycetaceae</taxon>
        <taxon>Debaryomyces</taxon>
    </lineage>
</organism>
<dbReference type="PANTHER" id="PTHR10953:SF29">
    <property type="entry name" value="NEDD8-ACTIVATING ENZYME E1 REGULATORY SUBUNIT"/>
    <property type="match status" value="1"/>
</dbReference>
<dbReference type="InParanoid" id="Q6BSM2"/>
<evidence type="ECO:0000259" key="8">
    <source>
        <dbReference type="Pfam" id="PF00899"/>
    </source>
</evidence>
<comment type="pathway">
    <text evidence="2 7">Protein modification; protein neddylation.</text>
</comment>
<dbReference type="AlphaFoldDB" id="Q6BSM2"/>
<evidence type="ECO:0000313" key="9">
    <source>
        <dbReference type="EMBL" id="CAG86942.1"/>
    </source>
</evidence>
<dbReference type="UniPathway" id="UPA00885"/>
<dbReference type="InterPro" id="IPR030667">
    <property type="entry name" value="APP-BP1"/>
</dbReference>